<reference evidence="1" key="1">
    <citation type="submission" date="2015-11" db="EMBL/GenBank/DDBJ databases">
        <authorList>
            <consortium name="International Coturnix japonica Genome Analysis Consortium"/>
            <person name="Warren W."/>
            <person name="Burt D.W."/>
            <person name="Antin P.B."/>
            <person name="Lanford R."/>
            <person name="Gros J."/>
            <person name="Wilson R.K."/>
        </authorList>
    </citation>
    <scope>NUCLEOTIDE SEQUENCE [LARGE SCALE GENOMIC DNA]</scope>
</reference>
<dbReference type="Ensembl" id="ENSCJPT00005034776.1">
    <property type="protein sequence ID" value="ENSCJPP00005025576.1"/>
    <property type="gene ID" value="ENSCJPG00005020067.1"/>
</dbReference>
<keyword evidence="2" id="KW-1185">Reference proteome</keyword>
<reference evidence="1" key="2">
    <citation type="submission" date="2025-08" db="UniProtKB">
        <authorList>
            <consortium name="Ensembl"/>
        </authorList>
    </citation>
    <scope>IDENTIFICATION</scope>
</reference>
<name>A0A8C2UBX6_COTJA</name>
<protein>
    <submittedName>
        <fullName evidence="1">Uncharacterized protein</fullName>
    </submittedName>
</protein>
<organism evidence="1 2">
    <name type="scientific">Coturnix japonica</name>
    <name type="common">Japanese quail</name>
    <name type="synonym">Coturnix coturnix japonica</name>
    <dbReference type="NCBI Taxonomy" id="93934"/>
    <lineage>
        <taxon>Eukaryota</taxon>
        <taxon>Metazoa</taxon>
        <taxon>Chordata</taxon>
        <taxon>Craniata</taxon>
        <taxon>Vertebrata</taxon>
        <taxon>Euteleostomi</taxon>
        <taxon>Archelosauria</taxon>
        <taxon>Archosauria</taxon>
        <taxon>Dinosauria</taxon>
        <taxon>Saurischia</taxon>
        <taxon>Theropoda</taxon>
        <taxon>Coelurosauria</taxon>
        <taxon>Aves</taxon>
        <taxon>Neognathae</taxon>
        <taxon>Galloanserae</taxon>
        <taxon>Galliformes</taxon>
        <taxon>Phasianidae</taxon>
        <taxon>Perdicinae</taxon>
        <taxon>Coturnix</taxon>
    </lineage>
</organism>
<sequence length="87" mass="9608">CDLLLPLAETSPITISGLTQPQRACLHAWNTQSPLECAAPRSVQHVLCSSGCEVPSLTWHSQRGPELPSSQIRNRVEKASKYLKDRN</sequence>
<dbReference type="AlphaFoldDB" id="A0A8C2UBX6"/>
<evidence type="ECO:0000313" key="2">
    <source>
        <dbReference type="Proteomes" id="UP000694412"/>
    </source>
</evidence>
<evidence type="ECO:0000313" key="1">
    <source>
        <dbReference type="Ensembl" id="ENSCJPP00005025576.1"/>
    </source>
</evidence>
<accession>A0A8C2UBX6</accession>
<proteinExistence type="predicted"/>
<dbReference type="Proteomes" id="UP000694412">
    <property type="component" value="Chromosome 6"/>
</dbReference>
<reference evidence="1" key="3">
    <citation type="submission" date="2025-09" db="UniProtKB">
        <authorList>
            <consortium name="Ensembl"/>
        </authorList>
    </citation>
    <scope>IDENTIFICATION</scope>
</reference>